<dbReference type="Proteomes" id="UP001631949">
    <property type="component" value="Unassembled WGS sequence"/>
</dbReference>
<comment type="caution">
    <text evidence="2">The sequence shown here is derived from an EMBL/GenBank/DDBJ whole genome shotgun (WGS) entry which is preliminary data.</text>
</comment>
<proteinExistence type="predicted"/>
<accession>A0ABW9H2T5</accession>
<sequence>MTQAYWRRRAEQLEQARNKENKGLVQAIAKTYDQALRQIDTEMYSHLSKMADKNHLSPQKAAEALNRGELAGYRMDLETFARRARQAGALTSQMERELDNASRRVRISRLQAAKDTLRREMQLFYSSYDKDLADHLKKQYSDTYQATLTGLKDTAFITMPYIDMTVSRLDAVIRKPWAVDGLTFSQRLWKDQATLVNTLHQTLSRQVALSLPPDETVKALVTAFPEKTMRSAIGRLVMTESNAIATAGTQEAYKATGVKQYEIVATLDSKTSTICQEMDGKRFPTSKMEIGATAPPFHPWCRTTTAPYDPDFDDLLPDGPRAARDADGKTYLTKARTYKEWVAEGQEEKTSAAMDPMKAKKATISFIENGATVSVSAKFVRKTKEKHNIWVQDKLHDGSKLAHQVDKELRYIEQKYNLKDLPPLMVTDNNFLRGKIGGYHKADKAIYLPKNLIRNFDPESVKHTTAKSLNDVILHEIGHYYH</sequence>
<evidence type="ECO:0000259" key="1">
    <source>
        <dbReference type="Pfam" id="PF04233"/>
    </source>
</evidence>
<reference evidence="2 3" key="1">
    <citation type="journal article" date="2016" name="Int. J. Syst. Evol. Microbiol.">
        <title>Peptococcus simiae sp. nov., isolated from rhesus macaque faeces and emended description of the genus Peptococcus.</title>
        <authorList>
            <person name="Shkoporov A.N."/>
            <person name="Efimov B.A."/>
            <person name="Kondova I."/>
            <person name="Ouwerling B."/>
            <person name="Chaplin A.V."/>
            <person name="Shcherbakova V.A."/>
            <person name="Langermans J.A.M."/>
        </authorList>
    </citation>
    <scope>NUCLEOTIDE SEQUENCE [LARGE SCALE GENOMIC DNA]</scope>
    <source>
        <strain evidence="2 3">M108</strain>
    </source>
</reference>
<feature type="domain" description="Phage head morphogenesis" evidence="1">
    <location>
        <begin position="234"/>
        <end position="305"/>
    </location>
</feature>
<protein>
    <submittedName>
        <fullName evidence="2">Minor capsid protein</fullName>
    </submittedName>
</protein>
<feature type="non-terminal residue" evidence="2">
    <location>
        <position position="482"/>
    </location>
</feature>
<dbReference type="RefSeq" id="WP_408978005.1">
    <property type="nucleotide sequence ID" value="NZ_JBJUVG010000016.1"/>
</dbReference>
<keyword evidence="3" id="KW-1185">Reference proteome</keyword>
<evidence type="ECO:0000313" key="3">
    <source>
        <dbReference type="Proteomes" id="UP001631949"/>
    </source>
</evidence>
<dbReference type="NCBIfam" id="TIGR01641">
    <property type="entry name" value="phageSPP1_gp7"/>
    <property type="match status" value="1"/>
</dbReference>
<name>A0ABW9H2T5_9FIRM</name>
<dbReference type="InterPro" id="IPR006528">
    <property type="entry name" value="Phage_head_morphogenesis_dom"/>
</dbReference>
<organism evidence="2 3">
    <name type="scientific">Peptococcus simiae</name>
    <dbReference type="NCBI Taxonomy" id="1643805"/>
    <lineage>
        <taxon>Bacteria</taxon>
        <taxon>Bacillati</taxon>
        <taxon>Bacillota</taxon>
        <taxon>Clostridia</taxon>
        <taxon>Eubacteriales</taxon>
        <taxon>Peptococcaceae</taxon>
        <taxon>Peptococcus</taxon>
    </lineage>
</organism>
<gene>
    <name evidence="2" type="ORF">ACKQTC_08425</name>
</gene>
<dbReference type="EMBL" id="JBJUVG010000016">
    <property type="protein sequence ID" value="MFM9414391.1"/>
    <property type="molecule type" value="Genomic_DNA"/>
</dbReference>
<evidence type="ECO:0000313" key="2">
    <source>
        <dbReference type="EMBL" id="MFM9414391.1"/>
    </source>
</evidence>
<dbReference type="Pfam" id="PF04233">
    <property type="entry name" value="Phage_Mu_F"/>
    <property type="match status" value="1"/>
</dbReference>